<evidence type="ECO:0000313" key="2">
    <source>
        <dbReference type="Proteomes" id="UP000026960"/>
    </source>
</evidence>
<dbReference type="HOGENOM" id="CLU_2609784_0_0_1"/>
<evidence type="ECO:0000313" key="1">
    <source>
        <dbReference type="EnsemblPlants" id="OBART10G04120.1"/>
    </source>
</evidence>
<dbReference type="PaxDb" id="65489-OBART10G04120.1"/>
<protein>
    <submittedName>
        <fullName evidence="1">Uncharacterized protein</fullName>
    </submittedName>
</protein>
<name>A0A0D3HBR2_9ORYZ</name>
<dbReference type="Gramene" id="OBART10G04120.1">
    <property type="protein sequence ID" value="OBART10G04120.1"/>
    <property type="gene ID" value="OBART10G04120"/>
</dbReference>
<keyword evidence="2" id="KW-1185">Reference proteome</keyword>
<reference evidence="1" key="1">
    <citation type="journal article" date="2009" name="Rice">
        <title>De Novo Next Generation Sequencing of Plant Genomes.</title>
        <authorList>
            <person name="Rounsley S."/>
            <person name="Marri P.R."/>
            <person name="Yu Y."/>
            <person name="He R."/>
            <person name="Sisneros N."/>
            <person name="Goicoechea J.L."/>
            <person name="Lee S.J."/>
            <person name="Angelova A."/>
            <person name="Kudrna D."/>
            <person name="Luo M."/>
            <person name="Affourtit J."/>
            <person name="Desany B."/>
            <person name="Knight J."/>
            <person name="Niazi F."/>
            <person name="Egholm M."/>
            <person name="Wing R.A."/>
        </authorList>
    </citation>
    <scope>NUCLEOTIDE SEQUENCE [LARGE SCALE GENOMIC DNA]</scope>
    <source>
        <strain evidence="1">cv. IRGC 105608</strain>
    </source>
</reference>
<organism evidence="1">
    <name type="scientific">Oryza barthii</name>
    <dbReference type="NCBI Taxonomy" id="65489"/>
    <lineage>
        <taxon>Eukaryota</taxon>
        <taxon>Viridiplantae</taxon>
        <taxon>Streptophyta</taxon>
        <taxon>Embryophyta</taxon>
        <taxon>Tracheophyta</taxon>
        <taxon>Spermatophyta</taxon>
        <taxon>Magnoliopsida</taxon>
        <taxon>Liliopsida</taxon>
        <taxon>Poales</taxon>
        <taxon>Poaceae</taxon>
        <taxon>BOP clade</taxon>
        <taxon>Oryzoideae</taxon>
        <taxon>Oryzeae</taxon>
        <taxon>Oryzinae</taxon>
        <taxon>Oryza</taxon>
    </lineage>
</organism>
<dbReference type="EnsemblPlants" id="OBART10G04120.1">
    <property type="protein sequence ID" value="OBART10G04120.1"/>
    <property type="gene ID" value="OBART10G04120"/>
</dbReference>
<reference evidence="1" key="2">
    <citation type="submission" date="2015-03" db="UniProtKB">
        <authorList>
            <consortium name="EnsemblPlants"/>
        </authorList>
    </citation>
    <scope>IDENTIFICATION</scope>
</reference>
<sequence>MAKLMVVVSRLRWSESAETVAQAEVVLGMLRHVKLLLVFMRMGACMYGYGAPGGLLKVAHAPVTLEWRRRRQKSAWRRR</sequence>
<dbReference type="AlphaFoldDB" id="A0A0D3HBR2"/>
<proteinExistence type="predicted"/>
<accession>A0A0D3HBR2</accession>
<dbReference type="Proteomes" id="UP000026960">
    <property type="component" value="Chromosome 10"/>
</dbReference>